<dbReference type="Proteomes" id="UP001472677">
    <property type="component" value="Unassembled WGS sequence"/>
</dbReference>
<proteinExistence type="predicted"/>
<protein>
    <submittedName>
        <fullName evidence="1">Uncharacterized protein</fullName>
    </submittedName>
</protein>
<reference evidence="1 2" key="1">
    <citation type="journal article" date="2024" name="G3 (Bethesda)">
        <title>Genome assembly of Hibiscus sabdariffa L. provides insights into metabolisms of medicinal natural products.</title>
        <authorList>
            <person name="Kim T."/>
        </authorList>
    </citation>
    <scope>NUCLEOTIDE SEQUENCE [LARGE SCALE GENOMIC DNA]</scope>
    <source>
        <strain evidence="1">TK-2024</strain>
        <tissue evidence="1">Old leaves</tissue>
    </source>
</reference>
<keyword evidence="2" id="KW-1185">Reference proteome</keyword>
<organism evidence="1 2">
    <name type="scientific">Hibiscus sabdariffa</name>
    <name type="common">roselle</name>
    <dbReference type="NCBI Taxonomy" id="183260"/>
    <lineage>
        <taxon>Eukaryota</taxon>
        <taxon>Viridiplantae</taxon>
        <taxon>Streptophyta</taxon>
        <taxon>Embryophyta</taxon>
        <taxon>Tracheophyta</taxon>
        <taxon>Spermatophyta</taxon>
        <taxon>Magnoliopsida</taxon>
        <taxon>eudicotyledons</taxon>
        <taxon>Gunneridae</taxon>
        <taxon>Pentapetalae</taxon>
        <taxon>rosids</taxon>
        <taxon>malvids</taxon>
        <taxon>Malvales</taxon>
        <taxon>Malvaceae</taxon>
        <taxon>Malvoideae</taxon>
        <taxon>Hibiscus</taxon>
    </lineage>
</organism>
<comment type="caution">
    <text evidence="1">The sequence shown here is derived from an EMBL/GenBank/DDBJ whole genome shotgun (WGS) entry which is preliminary data.</text>
</comment>
<evidence type="ECO:0000313" key="1">
    <source>
        <dbReference type="EMBL" id="KAK8496229.1"/>
    </source>
</evidence>
<sequence length="234" mass="25538">MWSPGRRPGPGPVVELIRQACEEPTKPASQGSQVWSIDLAVVSLFMSFVWEHVYVSAFPLHEGSALKLISALTLLANLVSYKRTWSMRIVEELGRMVVGGSQAVYTDHTLSPSHQRFYSSSAASSSSDSVIKLGFLANKSDAFRPLGFKASDVIQLARHYGWCYWSSPRLVSGSGNIVDLVGLCCTCAGTMMVATSVNSLNQSFLKSAELSNMYKKTKTALDHCFLLLSVGVYV</sequence>
<accession>A0ABR2ARK2</accession>
<evidence type="ECO:0000313" key="2">
    <source>
        <dbReference type="Proteomes" id="UP001472677"/>
    </source>
</evidence>
<dbReference type="EMBL" id="JBBPBM010000377">
    <property type="protein sequence ID" value="KAK8496229.1"/>
    <property type="molecule type" value="Genomic_DNA"/>
</dbReference>
<name>A0ABR2ARK2_9ROSI</name>
<gene>
    <name evidence="1" type="ORF">V6N12_019345</name>
</gene>